<accession>A0A0C3NR60</accession>
<dbReference type="HOGENOM" id="CLU_004760_3_1_1"/>
<dbReference type="Pfam" id="PF01644">
    <property type="entry name" value="Chitin_synth_1"/>
    <property type="match status" value="1"/>
</dbReference>
<dbReference type="InterPro" id="IPR004835">
    <property type="entry name" value="Chitin_synth"/>
</dbReference>
<proteinExistence type="inferred from homology"/>
<feature type="transmembrane region" description="Helical" evidence="13">
    <location>
        <begin position="598"/>
        <end position="616"/>
    </location>
</feature>
<comment type="function">
    <text evidence="10 13">Polymerizes chitin, a structural polymer of the cell wall and septum, by transferring the sugar moiety of UDP-GlcNAc to the non-reducing end of the growing chitin polymer.</text>
</comment>
<evidence type="ECO:0000256" key="4">
    <source>
        <dbReference type="ARBA" id="ARBA00022676"/>
    </source>
</evidence>
<feature type="transmembrane region" description="Helical" evidence="13">
    <location>
        <begin position="628"/>
        <end position="655"/>
    </location>
</feature>
<dbReference type="EC" id="2.4.1.16" evidence="2 13"/>
<feature type="transmembrane region" description="Helical" evidence="13">
    <location>
        <begin position="516"/>
        <end position="535"/>
    </location>
</feature>
<dbReference type="EMBL" id="KN840492">
    <property type="protein sequence ID" value="KIP07679.1"/>
    <property type="molecule type" value="Genomic_DNA"/>
</dbReference>
<keyword evidence="5 13" id="KW-0808">Transferase</keyword>
<dbReference type="PANTHER" id="PTHR22914">
    <property type="entry name" value="CHITIN SYNTHASE"/>
    <property type="match status" value="1"/>
</dbReference>
<comment type="similarity">
    <text evidence="11">Belongs to the chitin synthase family. Class III subfamily.</text>
</comment>
<dbReference type="Pfam" id="PF08407">
    <property type="entry name" value="Chitin_synth_1N"/>
    <property type="match status" value="1"/>
</dbReference>
<dbReference type="GO" id="GO:0071555">
    <property type="term" value="P:cell wall organization"/>
    <property type="evidence" value="ECO:0007669"/>
    <property type="project" value="UniProtKB-KW"/>
</dbReference>
<comment type="subcellular location">
    <subcellularLocation>
        <location evidence="1 13">Cell membrane</location>
        <topology evidence="1 13">Multi-pass membrane protein</topology>
    </subcellularLocation>
</comment>
<reference evidence="16 17" key="1">
    <citation type="journal article" date="2014" name="PLoS Genet.">
        <title>Analysis of the Phlebiopsis gigantea genome, transcriptome and secretome provides insight into its pioneer colonization strategies of wood.</title>
        <authorList>
            <person name="Hori C."/>
            <person name="Ishida T."/>
            <person name="Igarashi K."/>
            <person name="Samejima M."/>
            <person name="Suzuki H."/>
            <person name="Master E."/>
            <person name="Ferreira P."/>
            <person name="Ruiz-Duenas F.J."/>
            <person name="Held B."/>
            <person name="Canessa P."/>
            <person name="Larrondo L.F."/>
            <person name="Schmoll M."/>
            <person name="Druzhinina I.S."/>
            <person name="Kubicek C.P."/>
            <person name="Gaskell J.A."/>
            <person name="Kersten P."/>
            <person name="St John F."/>
            <person name="Glasner J."/>
            <person name="Sabat G."/>
            <person name="Splinter BonDurant S."/>
            <person name="Syed K."/>
            <person name="Yadav J."/>
            <person name="Mgbeahuruike A.C."/>
            <person name="Kovalchuk A."/>
            <person name="Asiegbu F.O."/>
            <person name="Lackner G."/>
            <person name="Hoffmeister D."/>
            <person name="Rencoret J."/>
            <person name="Gutierrez A."/>
            <person name="Sun H."/>
            <person name="Lindquist E."/>
            <person name="Barry K."/>
            <person name="Riley R."/>
            <person name="Grigoriev I.V."/>
            <person name="Henrissat B."/>
            <person name="Kues U."/>
            <person name="Berka R.M."/>
            <person name="Martinez A.T."/>
            <person name="Covert S.F."/>
            <person name="Blanchette R.A."/>
            <person name="Cullen D."/>
        </authorList>
    </citation>
    <scope>NUCLEOTIDE SEQUENCE [LARGE SCALE GENOMIC DNA]</scope>
    <source>
        <strain evidence="16 17">11061_1 CR5-6</strain>
    </source>
</reference>
<keyword evidence="8 13" id="KW-0472">Membrane</keyword>
<sequence>MAEERRPPLPSFNSQTSIPDSEHDPFVDRNLAFREPTPSAYASTVSLPQEFGGHNQEYLDDDETEKVPLTSGGLYPPGPIDPSAFGDPYGRPISVASSSSGGVESAWRRRQTIKRGVTRKVKLTKGNFITEYAVPSPVYSAIESKWTSSVRTTEFSHMRYTAATCDPDDFSEASGYTLRTKMYNRQTELLIAVTSYNEDKTLYARTLHGVMLNIRDICKTKQSKYWRRSAEEGVPGWQKITVALIVDGLEAMDKTVLDIFATIGVYQDGVMKKQIDGKDTVAHIFEYTTQLSVDASPQLVVPQGEDPNNLVPVQIICVLKAKNQKKINSHRWLFNAIGRMLEPEICVLIDAGTKPGRKSIYYLWEAFYNDANLGGCCGEIHAMIEGGKKLLNPLVAAQNFEYKMSNILDKPLESSFGYVSVLPGAFSAYRFRAILGRPLEQYFHGDHSLADRLGPKGIYGMNIFTKNMFLAEDRILCFELVAKANDRWTLTYVKPSKAETDVPESAAELIGQRRRWLNGSFAASVYAIVNFFRFYKSGHGLIRMFFFHIQGIYNAFSLFFSWFSLANIWLTFSIIIDLVAEEHPFFGTLAITHWVNLVLKWIYLAFLALQFVLALGNRPKGERLAYAVTLWVYAILAVYLLVCSIFLTVKAFAALPDDLKGKSTSAVVQDFLGGTAGTLIAAAVSTFGIYFFASFLYRDPWHMFTSFFQYLCLAPSFTNVLNVYAFCNLHDVSWGTKGSDKAEALPSVSSKKGKEEAVVEEATRNKEDLDAHFKETVTRALTKLEVKEVPEKPTMDDQNKTFRTRLVASWMLSNAGLAIAIENINGLSTGNETTDENNLHAKQNVYFKVLLWSTFGLAAVRFSGCLWYFFKRNLFRFCRRN</sequence>
<evidence type="ECO:0000256" key="9">
    <source>
        <dbReference type="ARBA" id="ARBA00023316"/>
    </source>
</evidence>
<name>A0A0C3NR60_PHLG1</name>
<feature type="domain" description="Chitin synthase N-terminal" evidence="15">
    <location>
        <begin position="118"/>
        <end position="188"/>
    </location>
</feature>
<dbReference type="SUPFAM" id="SSF53448">
    <property type="entry name" value="Nucleotide-diphospho-sugar transferases"/>
    <property type="match status" value="1"/>
</dbReference>
<evidence type="ECO:0000256" key="12">
    <source>
        <dbReference type="ARBA" id="ARBA00048014"/>
    </source>
</evidence>
<evidence type="ECO:0000256" key="10">
    <source>
        <dbReference type="ARBA" id="ARBA00024009"/>
    </source>
</evidence>
<evidence type="ECO:0000256" key="8">
    <source>
        <dbReference type="ARBA" id="ARBA00023136"/>
    </source>
</evidence>
<evidence type="ECO:0000256" key="3">
    <source>
        <dbReference type="ARBA" id="ARBA00022475"/>
    </source>
</evidence>
<keyword evidence="6 13" id="KW-0812">Transmembrane</keyword>
<evidence type="ECO:0000313" key="17">
    <source>
        <dbReference type="Proteomes" id="UP000053257"/>
    </source>
</evidence>
<dbReference type="InterPro" id="IPR013616">
    <property type="entry name" value="Chitin_synth_N"/>
</dbReference>
<dbReference type="Proteomes" id="UP000053257">
    <property type="component" value="Unassembled WGS sequence"/>
</dbReference>
<evidence type="ECO:0000259" key="15">
    <source>
        <dbReference type="Pfam" id="PF08407"/>
    </source>
</evidence>
<evidence type="ECO:0000313" key="16">
    <source>
        <dbReference type="EMBL" id="KIP07679.1"/>
    </source>
</evidence>
<keyword evidence="9 13" id="KW-0961">Cell wall biogenesis/degradation</keyword>
<keyword evidence="4 13" id="KW-0328">Glycosyltransferase</keyword>
<evidence type="ECO:0000256" key="14">
    <source>
        <dbReference type="SAM" id="MobiDB-lite"/>
    </source>
</evidence>
<gene>
    <name evidence="16" type="ORF">PHLGIDRAFT_127457</name>
</gene>
<feature type="region of interest" description="Disordered" evidence="14">
    <location>
        <begin position="66"/>
        <end position="97"/>
    </location>
</feature>
<dbReference type="GO" id="GO:0030428">
    <property type="term" value="C:cell septum"/>
    <property type="evidence" value="ECO:0007669"/>
    <property type="project" value="TreeGrafter"/>
</dbReference>
<feature type="transmembrane region" description="Helical" evidence="13">
    <location>
        <begin position="806"/>
        <end position="825"/>
    </location>
</feature>
<dbReference type="AlphaFoldDB" id="A0A0C3NR60"/>
<dbReference type="OrthoDB" id="26569at2759"/>
<keyword evidence="17" id="KW-1185">Reference proteome</keyword>
<evidence type="ECO:0000256" key="13">
    <source>
        <dbReference type="RuleBase" id="RU366040"/>
    </source>
</evidence>
<protein>
    <recommendedName>
        <fullName evidence="2 13">Chitin synthase</fullName>
        <ecNumber evidence="2 13">2.4.1.16</ecNumber>
    </recommendedName>
</protein>
<evidence type="ECO:0000256" key="1">
    <source>
        <dbReference type="ARBA" id="ARBA00004651"/>
    </source>
</evidence>
<comment type="catalytic activity">
    <reaction evidence="12 13">
        <text>[(1-&gt;4)-N-acetyl-beta-D-glucosaminyl](n) + UDP-N-acetyl-alpha-D-glucosamine = [(1-&gt;4)-N-acetyl-beta-D-glucosaminyl](n+1) + UDP + H(+)</text>
        <dbReference type="Rhea" id="RHEA:16637"/>
        <dbReference type="Rhea" id="RHEA-COMP:9593"/>
        <dbReference type="Rhea" id="RHEA-COMP:9595"/>
        <dbReference type="ChEBI" id="CHEBI:15378"/>
        <dbReference type="ChEBI" id="CHEBI:17029"/>
        <dbReference type="ChEBI" id="CHEBI:57705"/>
        <dbReference type="ChEBI" id="CHEBI:58223"/>
        <dbReference type="EC" id="2.4.1.16"/>
    </reaction>
</comment>
<dbReference type="GO" id="GO:0004100">
    <property type="term" value="F:chitin synthase activity"/>
    <property type="evidence" value="ECO:0007669"/>
    <property type="project" value="UniProtKB-UniRule"/>
</dbReference>
<feature type="region of interest" description="Disordered" evidence="14">
    <location>
        <begin position="1"/>
        <end position="29"/>
    </location>
</feature>
<dbReference type="CDD" id="cd04190">
    <property type="entry name" value="Chitin_synth_C"/>
    <property type="match status" value="1"/>
</dbReference>
<evidence type="ECO:0000256" key="6">
    <source>
        <dbReference type="ARBA" id="ARBA00022692"/>
    </source>
</evidence>
<dbReference type="GO" id="GO:0006031">
    <property type="term" value="P:chitin biosynthetic process"/>
    <property type="evidence" value="ECO:0007669"/>
    <property type="project" value="UniProtKB-UniRule"/>
</dbReference>
<dbReference type="PANTHER" id="PTHR22914:SF11">
    <property type="entry name" value="CHITIN SYNTHASE B"/>
    <property type="match status" value="1"/>
</dbReference>
<dbReference type="GO" id="GO:0005886">
    <property type="term" value="C:plasma membrane"/>
    <property type="evidence" value="ECO:0007669"/>
    <property type="project" value="UniProtKB-SubCell"/>
</dbReference>
<organism evidence="16 17">
    <name type="scientific">Phlebiopsis gigantea (strain 11061_1 CR5-6)</name>
    <name type="common">White-rot fungus</name>
    <name type="synonym">Peniophora gigantea</name>
    <dbReference type="NCBI Taxonomy" id="745531"/>
    <lineage>
        <taxon>Eukaryota</taxon>
        <taxon>Fungi</taxon>
        <taxon>Dikarya</taxon>
        <taxon>Basidiomycota</taxon>
        <taxon>Agaricomycotina</taxon>
        <taxon>Agaricomycetes</taxon>
        <taxon>Polyporales</taxon>
        <taxon>Phanerochaetaceae</taxon>
        <taxon>Phlebiopsis</taxon>
    </lineage>
</organism>
<feature type="transmembrane region" description="Helical" evidence="13">
    <location>
        <begin position="845"/>
        <end position="870"/>
    </location>
</feature>
<evidence type="ECO:0000256" key="5">
    <source>
        <dbReference type="ARBA" id="ARBA00022679"/>
    </source>
</evidence>
<keyword evidence="3 13" id="KW-1003">Cell membrane</keyword>
<feature type="transmembrane region" description="Helical" evidence="13">
    <location>
        <begin position="675"/>
        <end position="697"/>
    </location>
</feature>
<evidence type="ECO:0000256" key="11">
    <source>
        <dbReference type="ARBA" id="ARBA00038055"/>
    </source>
</evidence>
<dbReference type="InterPro" id="IPR029044">
    <property type="entry name" value="Nucleotide-diphossugar_trans"/>
</dbReference>
<evidence type="ECO:0000256" key="2">
    <source>
        <dbReference type="ARBA" id="ARBA00012543"/>
    </source>
</evidence>
<keyword evidence="7 13" id="KW-1133">Transmembrane helix</keyword>
<evidence type="ECO:0000256" key="7">
    <source>
        <dbReference type="ARBA" id="ARBA00022989"/>
    </source>
</evidence>
<feature type="transmembrane region" description="Helical" evidence="13">
    <location>
        <begin position="556"/>
        <end position="578"/>
    </location>
</feature>
<dbReference type="STRING" id="745531.A0A0C3NR60"/>